<evidence type="ECO:0000256" key="1">
    <source>
        <dbReference type="SAM" id="Coils"/>
    </source>
</evidence>
<dbReference type="InterPro" id="IPR007060">
    <property type="entry name" value="FtsL/DivIC"/>
</dbReference>
<dbReference type="PANTHER" id="PTHR40027">
    <property type="entry name" value="CELL DIVISION PROTEIN DIVIC"/>
    <property type="match status" value="1"/>
</dbReference>
<keyword evidence="2" id="KW-0812">Transmembrane</keyword>
<dbReference type="Proteomes" id="UP001597427">
    <property type="component" value="Unassembled WGS sequence"/>
</dbReference>
<comment type="caution">
    <text evidence="3">The sequence shown here is derived from an EMBL/GenBank/DDBJ whole genome shotgun (WGS) entry which is preliminary data.</text>
</comment>
<dbReference type="Pfam" id="PF04977">
    <property type="entry name" value="DivIC"/>
    <property type="match status" value="1"/>
</dbReference>
<evidence type="ECO:0000256" key="2">
    <source>
        <dbReference type="SAM" id="Phobius"/>
    </source>
</evidence>
<reference evidence="4" key="1">
    <citation type="journal article" date="2019" name="Int. J. Syst. Evol. Microbiol.">
        <title>The Global Catalogue of Microorganisms (GCM) 10K type strain sequencing project: providing services to taxonomists for standard genome sequencing and annotation.</title>
        <authorList>
            <consortium name="The Broad Institute Genomics Platform"/>
            <consortium name="The Broad Institute Genome Sequencing Center for Infectious Disease"/>
            <person name="Wu L."/>
            <person name="Ma J."/>
        </authorList>
    </citation>
    <scope>NUCLEOTIDE SEQUENCE [LARGE SCALE GENOMIC DNA]</scope>
    <source>
        <strain evidence="4">TISTR 932</strain>
    </source>
</reference>
<feature type="transmembrane region" description="Helical" evidence="2">
    <location>
        <begin position="38"/>
        <end position="57"/>
    </location>
</feature>
<accession>A0ABW5TF06</accession>
<keyword evidence="1" id="KW-0175">Coiled coil</keyword>
<keyword evidence="2" id="KW-0472">Membrane</keyword>
<dbReference type="PANTHER" id="PTHR40027:SF1">
    <property type="entry name" value="CELL DIVISION PROTEIN DIVIC"/>
    <property type="match status" value="1"/>
</dbReference>
<sequence>MKKQNKNNVAYLPTNFAKEQYANYAKQQRQVIFRRRRLAVICTIGVLALISVGYSLMRDYARLATLNTYKQETLVEQKKVNKEVKQLKSDVALLEDDDYVAKLARSRYFYSKDGEINFKIPDSDSQTPTKSSDK</sequence>
<protein>
    <submittedName>
        <fullName evidence="3">Septum formation initiator family protein</fullName>
    </submittedName>
</protein>
<proteinExistence type="predicted"/>
<dbReference type="RefSeq" id="WP_379978802.1">
    <property type="nucleotide sequence ID" value="NZ_JBHUMO010000001.1"/>
</dbReference>
<organism evidence="3 4">
    <name type="scientific">Enterococcus camelliae</name>
    <dbReference type="NCBI Taxonomy" id="453959"/>
    <lineage>
        <taxon>Bacteria</taxon>
        <taxon>Bacillati</taxon>
        <taxon>Bacillota</taxon>
        <taxon>Bacilli</taxon>
        <taxon>Lactobacillales</taxon>
        <taxon>Enterococcaceae</taxon>
        <taxon>Enterococcus</taxon>
    </lineage>
</organism>
<keyword evidence="4" id="KW-1185">Reference proteome</keyword>
<evidence type="ECO:0000313" key="4">
    <source>
        <dbReference type="Proteomes" id="UP001597427"/>
    </source>
</evidence>
<dbReference type="InterPro" id="IPR039076">
    <property type="entry name" value="DivIC"/>
</dbReference>
<feature type="coiled-coil region" evidence="1">
    <location>
        <begin position="70"/>
        <end position="97"/>
    </location>
</feature>
<name>A0ABW5TF06_9ENTE</name>
<dbReference type="EMBL" id="JBHUMO010000001">
    <property type="protein sequence ID" value="MFD2727912.1"/>
    <property type="molecule type" value="Genomic_DNA"/>
</dbReference>
<evidence type="ECO:0000313" key="3">
    <source>
        <dbReference type="EMBL" id="MFD2727912.1"/>
    </source>
</evidence>
<gene>
    <name evidence="3" type="ORF">ACFSR0_00445</name>
</gene>
<keyword evidence="2" id="KW-1133">Transmembrane helix</keyword>